<evidence type="ECO:0000313" key="4">
    <source>
        <dbReference type="Proteomes" id="UP000006061"/>
    </source>
</evidence>
<dbReference type="Pfam" id="PF02634">
    <property type="entry name" value="FdhD-NarQ"/>
    <property type="match status" value="1"/>
</dbReference>
<reference evidence="4" key="1">
    <citation type="journal article" date="2013" name="Stand. Genomic Sci.">
        <title>Complete genome sequence of the moderate thermophile Anaerobaculum mobile type strain (NGA(T)).</title>
        <authorList>
            <person name="Mavromatis K."/>
            <person name="Stackebrandt E."/>
            <person name="Held B."/>
            <person name="Lapidus A."/>
            <person name="Nolan M."/>
            <person name="Lucas S."/>
            <person name="Hammon N."/>
            <person name="Deshpande S."/>
            <person name="Cheng J.F."/>
            <person name="Tapia R."/>
            <person name="Goodwin L.A."/>
            <person name="Pitluck S."/>
            <person name="Liolios K."/>
            <person name="Pagani I."/>
            <person name="Ivanova N."/>
            <person name="Mikhailova N."/>
            <person name="Huntemann M."/>
            <person name="Pati A."/>
            <person name="Chen A."/>
            <person name="Palaniappan K."/>
            <person name="Land M."/>
            <person name="Rohde M."/>
            <person name="Spring S."/>
            <person name="Goker M."/>
            <person name="Woyke T."/>
            <person name="Detter J.C."/>
            <person name="Bristow J."/>
            <person name="Eisen J.A."/>
            <person name="Markowitz V."/>
            <person name="Hugenholtz P."/>
            <person name="Klenk H.P."/>
            <person name="Kyrpides N.C."/>
        </authorList>
    </citation>
    <scope>NUCLEOTIDE SEQUENCE</scope>
    <source>
        <strain evidence="4">ATCC BAA-54 / DSM 13181 / NGA</strain>
    </source>
</reference>
<dbReference type="Gene3D" id="3.40.140.10">
    <property type="entry name" value="Cytidine Deaminase, domain 2"/>
    <property type="match status" value="1"/>
</dbReference>
<proteinExistence type="predicted"/>
<dbReference type="KEGG" id="amo:Anamo_1132"/>
<evidence type="ECO:0000256" key="2">
    <source>
        <dbReference type="ARBA" id="ARBA00023150"/>
    </source>
</evidence>
<organism evidence="3 4">
    <name type="scientific">Acetomicrobium mobile (strain ATCC BAA-54 / DSM 13181 / JCM 12221 / NGA)</name>
    <name type="common">Anaerobaculum mobile</name>
    <dbReference type="NCBI Taxonomy" id="891968"/>
    <lineage>
        <taxon>Bacteria</taxon>
        <taxon>Thermotogati</taxon>
        <taxon>Synergistota</taxon>
        <taxon>Synergistia</taxon>
        <taxon>Synergistales</taxon>
        <taxon>Acetomicrobiaceae</taxon>
        <taxon>Acetomicrobium</taxon>
    </lineage>
</organism>
<dbReference type="STRING" id="891968.Anamo_1132"/>
<dbReference type="eggNOG" id="COG1526">
    <property type="taxonomic scope" value="Bacteria"/>
</dbReference>
<keyword evidence="2" id="KW-0501">Molybdenum cofactor biosynthesis</keyword>
<evidence type="ECO:0000256" key="1">
    <source>
        <dbReference type="ARBA" id="ARBA00022490"/>
    </source>
</evidence>
<dbReference type="GO" id="GO:0006777">
    <property type="term" value="P:Mo-molybdopterin cofactor biosynthetic process"/>
    <property type="evidence" value="ECO:0007669"/>
    <property type="project" value="UniProtKB-KW"/>
</dbReference>
<dbReference type="HOGENOM" id="CLU_056887_4_2_0"/>
<dbReference type="PATRIC" id="fig|891968.3.peg.1126"/>
<gene>
    <name evidence="3" type="ordered locus">Anamo_1132</name>
</gene>
<dbReference type="GO" id="GO:0016783">
    <property type="term" value="F:sulfurtransferase activity"/>
    <property type="evidence" value="ECO:0007669"/>
    <property type="project" value="InterPro"/>
</dbReference>
<dbReference type="PIRSF" id="PIRSF015626">
    <property type="entry name" value="FdhD"/>
    <property type="match status" value="1"/>
</dbReference>
<dbReference type="Proteomes" id="UP000006061">
    <property type="component" value="Chromosome"/>
</dbReference>
<dbReference type="SUPFAM" id="SSF53927">
    <property type="entry name" value="Cytidine deaminase-like"/>
    <property type="match status" value="1"/>
</dbReference>
<sequence length="246" mass="27132">MSVGFSEKNIFKYYAKDRSWSFDADIVAHEKDVFINVCGRLFATLRASEGDMKELAVGHMFSRGLITRYGDVASMDVYGNAVNVILKAAPGPDTLKASYMAPSWKTSADIIFEGVKHLQEAFLYRKTGAFHAGLLLRRDGLKYFLVEDIGRHNVVEKVIGRALMQDVDMGECILLISGRLMCELVSKVTLAGIPIFGSVSATTCEAAALAEGCGMTLIGFIREGRMNVYTHPARIAEFDETRINNN</sequence>
<dbReference type="EMBL" id="CP003198">
    <property type="protein sequence ID" value="AFM21755.1"/>
    <property type="molecule type" value="Genomic_DNA"/>
</dbReference>
<dbReference type="InterPro" id="IPR016193">
    <property type="entry name" value="Cytidine_deaminase-like"/>
</dbReference>
<keyword evidence="1" id="KW-0963">Cytoplasm</keyword>
<dbReference type="AlphaFoldDB" id="I4BWU8"/>
<dbReference type="PANTHER" id="PTHR30592">
    <property type="entry name" value="FORMATE DEHYDROGENASE"/>
    <property type="match status" value="1"/>
</dbReference>
<protein>
    <submittedName>
        <fullName evidence="3">Uncharacterized protein required for formate dehydrogenase activity</fullName>
    </submittedName>
</protein>
<name>I4BWU8_ACEMN</name>
<accession>I4BWU8</accession>
<dbReference type="InterPro" id="IPR003786">
    <property type="entry name" value="FdhD"/>
</dbReference>
<evidence type="ECO:0000313" key="3">
    <source>
        <dbReference type="EMBL" id="AFM21755.1"/>
    </source>
</evidence>
<dbReference type="PANTHER" id="PTHR30592:SF1">
    <property type="entry name" value="SULFUR CARRIER PROTEIN FDHD"/>
    <property type="match status" value="1"/>
</dbReference>
<keyword evidence="4" id="KW-1185">Reference proteome</keyword>